<dbReference type="InterPro" id="IPR001736">
    <property type="entry name" value="PLipase_D/transphosphatidylase"/>
</dbReference>
<dbReference type="PANTHER" id="PTHR21248:SF7">
    <property type="entry name" value="MINOR CARDIOLIPIN SYNTHASE CLSB"/>
    <property type="match status" value="1"/>
</dbReference>
<comment type="subcellular location">
    <subcellularLocation>
        <location evidence="1">Cell membrane</location>
    </subcellularLocation>
</comment>
<dbReference type="CDD" id="cd09110">
    <property type="entry name" value="PLDc_CLS_1"/>
    <property type="match status" value="1"/>
</dbReference>
<dbReference type="HOGENOM" id="CLU_038053_3_1_9"/>
<dbReference type="RefSeq" id="WP_014644867.1">
    <property type="nucleotide sequence ID" value="NC_017668.1"/>
</dbReference>
<evidence type="ECO:0000256" key="2">
    <source>
        <dbReference type="ARBA" id="ARBA00022475"/>
    </source>
</evidence>
<dbReference type="PATRIC" id="fig|866895.3.peg.3678"/>
<dbReference type="EC" id="2.7.8.-" evidence="8"/>
<dbReference type="PROSITE" id="PS50035">
    <property type="entry name" value="PLD"/>
    <property type="match status" value="2"/>
</dbReference>
<evidence type="ECO:0000256" key="4">
    <source>
        <dbReference type="ARBA" id="ARBA00022692"/>
    </source>
</evidence>
<dbReference type="PANTHER" id="PTHR21248">
    <property type="entry name" value="CARDIOLIPIN SYNTHASE"/>
    <property type="match status" value="1"/>
</dbReference>
<feature type="domain" description="PLD phosphodiesterase" evidence="9">
    <location>
        <begin position="140"/>
        <end position="167"/>
    </location>
</feature>
<dbReference type="Gene3D" id="3.30.870.10">
    <property type="entry name" value="Endonuclease Chain A"/>
    <property type="match status" value="2"/>
</dbReference>
<dbReference type="AlphaFoldDB" id="I0JS61"/>
<keyword evidence="3" id="KW-0808">Transferase</keyword>
<proteinExistence type="predicted"/>
<name>I0JS61_HALH3</name>
<dbReference type="NCBIfam" id="TIGR04265">
    <property type="entry name" value="bac_cardiolipin"/>
    <property type="match status" value="1"/>
</dbReference>
<reference evidence="10 11" key="1">
    <citation type="journal article" date="2013" name="Environ. Microbiol.">
        <title>Chloride and organic osmolytes: a hybrid strategy to cope with elevated salinities by the moderately halophilic, chloride-dependent bacterium Halobacillus halophilus.</title>
        <authorList>
            <person name="Saum S.H."/>
            <person name="Pfeiffer F."/>
            <person name="Palm P."/>
            <person name="Rampp M."/>
            <person name="Schuster S.C."/>
            <person name="Muller V."/>
            <person name="Oesterhelt D."/>
        </authorList>
    </citation>
    <scope>NUCLEOTIDE SEQUENCE [LARGE SCALE GENOMIC DNA]</scope>
    <source>
        <strain evidence="11">ATCC 35676 / DSM 2266 / JCM 20832 / KCTC 3685 / LMG 17431 / NBRC 102448 / NCIMB 2269</strain>
    </source>
</reference>
<dbReference type="SUPFAM" id="SSF56024">
    <property type="entry name" value="Phospholipase D/nuclease"/>
    <property type="match status" value="2"/>
</dbReference>
<evidence type="ECO:0000313" key="11">
    <source>
        <dbReference type="Proteomes" id="UP000007397"/>
    </source>
</evidence>
<dbReference type="KEGG" id="hhd:HBHAL_4644"/>
<keyword evidence="4" id="KW-0812">Transmembrane</keyword>
<organism evidence="10 11">
    <name type="scientific">Halobacillus halophilus (strain ATCC 35676 / DSM 2266 / JCM 20832 / KCTC 3685 / LMG 17431 / NBRC 102448 / NCIMB 2269)</name>
    <name type="common">Sporosarcina halophila</name>
    <dbReference type="NCBI Taxonomy" id="866895"/>
    <lineage>
        <taxon>Bacteria</taxon>
        <taxon>Bacillati</taxon>
        <taxon>Bacillota</taxon>
        <taxon>Bacilli</taxon>
        <taxon>Bacillales</taxon>
        <taxon>Bacillaceae</taxon>
        <taxon>Halobacillus</taxon>
    </lineage>
</organism>
<evidence type="ECO:0000256" key="7">
    <source>
        <dbReference type="ARBA" id="ARBA00023136"/>
    </source>
</evidence>
<dbReference type="Proteomes" id="UP000007397">
    <property type="component" value="Chromosome"/>
</dbReference>
<evidence type="ECO:0000256" key="5">
    <source>
        <dbReference type="ARBA" id="ARBA00022737"/>
    </source>
</evidence>
<gene>
    <name evidence="10" type="primary">cls3</name>
    <name evidence="10" type="ordered locus">HBHAL_4644</name>
</gene>
<dbReference type="GO" id="GO:0005886">
    <property type="term" value="C:plasma membrane"/>
    <property type="evidence" value="ECO:0007669"/>
    <property type="project" value="UniProtKB-SubCell"/>
</dbReference>
<dbReference type="EMBL" id="HE717023">
    <property type="protein sequence ID" value="CCG46982.1"/>
    <property type="molecule type" value="Genomic_DNA"/>
</dbReference>
<keyword evidence="7" id="KW-0472">Membrane</keyword>
<dbReference type="InterPro" id="IPR022924">
    <property type="entry name" value="Cardiolipin_synthase"/>
</dbReference>
<dbReference type="Pfam" id="PF13091">
    <property type="entry name" value="PLDc_2"/>
    <property type="match status" value="2"/>
</dbReference>
<dbReference type="SMART" id="SM00155">
    <property type="entry name" value="PLDc"/>
    <property type="match status" value="2"/>
</dbReference>
<evidence type="ECO:0000256" key="8">
    <source>
        <dbReference type="NCBIfam" id="TIGR04265"/>
    </source>
</evidence>
<dbReference type="GO" id="GO:0032049">
    <property type="term" value="P:cardiolipin biosynthetic process"/>
    <property type="evidence" value="ECO:0007669"/>
    <property type="project" value="UniProtKB-UniRule"/>
</dbReference>
<evidence type="ECO:0000256" key="1">
    <source>
        <dbReference type="ARBA" id="ARBA00004236"/>
    </source>
</evidence>
<evidence type="ECO:0000256" key="3">
    <source>
        <dbReference type="ARBA" id="ARBA00022679"/>
    </source>
</evidence>
<evidence type="ECO:0000256" key="6">
    <source>
        <dbReference type="ARBA" id="ARBA00022989"/>
    </source>
</evidence>
<dbReference type="GO" id="GO:0008808">
    <property type="term" value="F:cardiolipin synthase activity"/>
    <property type="evidence" value="ECO:0007669"/>
    <property type="project" value="UniProtKB-UniRule"/>
</dbReference>
<keyword evidence="2" id="KW-1003">Cell membrane</keyword>
<dbReference type="InterPro" id="IPR025202">
    <property type="entry name" value="PLD-like_dom"/>
</dbReference>
<keyword evidence="5" id="KW-0677">Repeat</keyword>
<keyword evidence="11" id="KW-1185">Reference proteome</keyword>
<feature type="domain" description="PLD phosphodiesterase" evidence="9">
    <location>
        <begin position="308"/>
        <end position="335"/>
    </location>
</feature>
<dbReference type="eggNOG" id="COG1502">
    <property type="taxonomic scope" value="Bacteria"/>
</dbReference>
<accession>I0JS61</accession>
<protein>
    <recommendedName>
        <fullName evidence="8">Cardiolipin synthase</fullName>
        <ecNumber evidence="8">2.7.8.-</ecNumber>
    </recommendedName>
</protein>
<dbReference type="STRING" id="866895.HBHAL_4644"/>
<keyword evidence="6" id="KW-1133">Transmembrane helix</keyword>
<evidence type="ECO:0000313" key="10">
    <source>
        <dbReference type="EMBL" id="CCG46982.1"/>
    </source>
</evidence>
<evidence type="ECO:0000259" key="9">
    <source>
        <dbReference type="PROSITE" id="PS50035"/>
    </source>
</evidence>
<sequence length="395" mass="45355">MIVVIILISIATFILLLITDFKMGQISHKKTGYPINTEETHGQYELFSNGLTLFEAFFQDIAEAKVRVDISFFLIDQNEISRKFLDILKKKAQEGVPVHLLGDRLGCYLINKQIRNELKASGVHFAFAEKPRFPLFFYHLNRRNHRKITVIDGKVAYIGGFNVGSNYTGHNPKFGDWRDYHLRYTGAVVEKLHAVFLKDWYESTGEKLTTIKLRHPEGKKVSVLDSDGIGVAEEFNRLIRSASKEIIIGTPYFIPTHELLHSLKNALKNGIELYILVPMKSDHPFVKEAGIVFLNELYQRGAHIKFFDAGFYHSKVFIVDGECADIGTANFDRRSFFLNKEVNTYVYDKTFIAAVRDTYFQDMKDAVPFNESWLKNRSLSTKINEKIAAKLRPLL</sequence>
<dbReference type="CDD" id="cd09112">
    <property type="entry name" value="PLDc_CLS_2"/>
    <property type="match status" value="1"/>
</dbReference>